<gene>
    <name evidence="2" type="ORF">TVG1016708</name>
</gene>
<keyword evidence="1" id="KW-0472">Membrane</keyword>
<feature type="transmembrane region" description="Helical" evidence="1">
    <location>
        <begin position="75"/>
        <end position="94"/>
    </location>
</feature>
<dbReference type="EMBL" id="BA000011">
    <property type="protein sequence ID" value="BAB60135.1"/>
    <property type="molecule type" value="Genomic_DNA"/>
</dbReference>
<feature type="transmembrane region" description="Helical" evidence="1">
    <location>
        <begin position="174"/>
        <end position="194"/>
    </location>
</feature>
<keyword evidence="3" id="KW-1185">Reference proteome</keyword>
<dbReference type="Proteomes" id="UP000001017">
    <property type="component" value="Chromosome"/>
</dbReference>
<sequence length="637" mass="73052">MQRIDKNDEWEVLTRFEYIGFSIVLFMISYYIWTSEGYLSMFFDLAEWFMIFGSSAVIIFSLLPIDPTLGKVKATLLAALDISFIIVLALRFGILNGILVPVYIFFTFLAIFVVKKAFDIKKVNMKRFSYIFAISVQVLLIFVAIFMQGTLIEIALAIILLFLSMISYFRFKYLIYFSFIGTIILFALAILPYYPFLGTDELTLDLYASHLLILGFDPYKEVFMSNAFSYFHFPLYYTTPYTTGGYVENFSYPVLIAILLVPAEIFKFNPNLEILAFTIGLISVIVAYFIKKGMYYSALISAVLTIVDINVINFADGSVPDAIWAFFLALSLISMPRTKISSLFYGLSISTKQIPLIILPFLLFYIYKEYGFKKMLLFTGIFIGVFTIINGYFIILSPTAYVSSILSPISGNLIGVGQGISMISFAGFYALKPLYFALMEIYSFVFLFVIYIRYYENIKFAYLIFPVIVLFFNYRFLFNYIIFWPILSMIVIPLVLAKRKVKTIRVDRRKAAALTLIFFLVPAVSALPMHQSEQFKITSVSNFIFNGENVTEMNVNITFSGGEIPGMRFRFFPYGDLGNLNGYLWKSVQTIEGNTWINFTIMPLYSNSVLSNSYSYRLDAYYGNANAFFSINFENNL</sequence>
<feature type="transmembrane region" description="Helical" evidence="1">
    <location>
        <begin position="273"/>
        <end position="290"/>
    </location>
</feature>
<reference evidence="2 3" key="2">
    <citation type="journal article" date="2000" name="Proc. Natl. Acad. Sci. U.S.A.">
        <title>Archaeal adaptation to higher temperatures revealed by genomic sequence of Thermoplasma volcanium.</title>
        <authorList>
            <person name="Kawashima T."/>
            <person name="Amano N."/>
            <person name="Koike H."/>
            <person name="Makino S."/>
            <person name="Higuchi S."/>
            <person name="Kawashima-Ohya Y."/>
            <person name="Watanabe K."/>
            <person name="Yamazaki M."/>
            <person name="Kanehori K."/>
            <person name="Kawamoto T."/>
            <person name="Nunoshiba T."/>
            <person name="Yamamoto Y."/>
            <person name="Aramaki H."/>
            <person name="Makino K."/>
            <person name="Suzuki M."/>
        </authorList>
    </citation>
    <scope>NUCLEOTIDE SEQUENCE [LARGE SCALE GENOMIC DNA]</scope>
    <source>
        <strain evidence="3">ATCC 51530 / DSM 4299 / JCM 9571 / NBRC 15438 / GSS1</strain>
    </source>
</reference>
<reference evidence="2 3" key="1">
    <citation type="journal article" date="1999" name="Proc. Jpn. Acad.">
        <title>Determination of the complete genomic DNA sequence of Thermoplasma volvanium GSS1.</title>
        <authorList>
            <person name="Kawashima T."/>
            <person name="Yamamoto Y."/>
            <person name="Aramaki H."/>
            <person name="Nunoshiba T."/>
            <person name="Kawamoto T."/>
            <person name="Watanabe K."/>
            <person name="Yamazaki M."/>
            <person name="Kanehori K."/>
            <person name="Amano N."/>
            <person name="Ohya Y."/>
            <person name="Makino K."/>
            <person name="Suzuki M."/>
        </authorList>
    </citation>
    <scope>NUCLEOTIDE SEQUENCE [LARGE SCALE GENOMIC DNA]</scope>
    <source>
        <strain evidence="3">ATCC 51530 / DSM 4299 / JCM 9571 / NBRC 15438 / GSS1</strain>
    </source>
</reference>
<keyword evidence="1" id="KW-0812">Transmembrane</keyword>
<feature type="transmembrane region" description="Helical" evidence="1">
    <location>
        <begin position="100"/>
        <end position="118"/>
    </location>
</feature>
<feature type="transmembrane region" description="Helical" evidence="1">
    <location>
        <begin position="511"/>
        <end position="529"/>
    </location>
</feature>
<protein>
    <submittedName>
        <fullName evidence="2">Protein-export membrane protein secF</fullName>
    </submittedName>
</protein>
<dbReference type="PaxDb" id="273116-14325210"/>
<dbReference type="KEGG" id="tvo:TVG1016708"/>
<feature type="transmembrane region" description="Helical" evidence="1">
    <location>
        <begin position="460"/>
        <end position="476"/>
    </location>
</feature>
<proteinExistence type="predicted"/>
<feature type="transmembrane region" description="Helical" evidence="1">
    <location>
        <begin position="376"/>
        <end position="395"/>
    </location>
</feature>
<dbReference type="STRING" id="273116.gene:9381785"/>
<feature type="transmembrane region" description="Helical" evidence="1">
    <location>
        <begin position="152"/>
        <end position="169"/>
    </location>
</feature>
<feature type="transmembrane region" description="Helical" evidence="1">
    <location>
        <begin position="296"/>
        <end position="315"/>
    </location>
</feature>
<dbReference type="HOGENOM" id="CLU_428045_0_0_2"/>
<feature type="transmembrane region" description="Helical" evidence="1">
    <location>
        <begin position="434"/>
        <end position="453"/>
    </location>
</feature>
<feature type="transmembrane region" description="Helical" evidence="1">
    <location>
        <begin position="250"/>
        <end position="266"/>
    </location>
</feature>
<dbReference type="eggNOG" id="arCOG03701">
    <property type="taxonomic scope" value="Archaea"/>
</dbReference>
<feature type="transmembrane region" description="Helical" evidence="1">
    <location>
        <begin position="344"/>
        <end position="367"/>
    </location>
</feature>
<dbReference type="RefSeq" id="WP_156769105.1">
    <property type="nucleotide sequence ID" value="NC_002689.2"/>
</dbReference>
<feature type="transmembrane region" description="Helical" evidence="1">
    <location>
        <begin position="482"/>
        <end position="499"/>
    </location>
</feature>
<evidence type="ECO:0000313" key="3">
    <source>
        <dbReference type="Proteomes" id="UP000001017"/>
    </source>
</evidence>
<keyword evidence="1" id="KW-1133">Transmembrane helix</keyword>
<organism evidence="2 3">
    <name type="scientific">Thermoplasma volcanium (strain ATCC 51530 / DSM 4299 / JCM 9571 / NBRC 15438 / GSS1)</name>
    <dbReference type="NCBI Taxonomy" id="273116"/>
    <lineage>
        <taxon>Archaea</taxon>
        <taxon>Methanobacteriati</taxon>
        <taxon>Thermoplasmatota</taxon>
        <taxon>Thermoplasmata</taxon>
        <taxon>Thermoplasmatales</taxon>
        <taxon>Thermoplasmataceae</taxon>
        <taxon>Thermoplasma</taxon>
    </lineage>
</organism>
<feature type="transmembrane region" description="Helical" evidence="1">
    <location>
        <begin position="130"/>
        <end position="146"/>
    </location>
</feature>
<accession>Q97A17</accession>
<name>Q97A17_THEVO</name>
<dbReference type="OrthoDB" id="42409at2157"/>
<dbReference type="GeneID" id="1441104"/>
<feature type="transmembrane region" description="Helical" evidence="1">
    <location>
        <begin position="12"/>
        <end position="33"/>
    </location>
</feature>
<dbReference type="AlphaFoldDB" id="Q97A17"/>
<feature type="transmembrane region" description="Helical" evidence="1">
    <location>
        <begin position="45"/>
        <end position="63"/>
    </location>
</feature>
<evidence type="ECO:0000256" key="1">
    <source>
        <dbReference type="SAM" id="Phobius"/>
    </source>
</evidence>
<evidence type="ECO:0000313" key="2">
    <source>
        <dbReference type="EMBL" id="BAB60135.1"/>
    </source>
</evidence>